<dbReference type="GO" id="GO:0003677">
    <property type="term" value="F:DNA binding"/>
    <property type="evidence" value="ECO:0007669"/>
    <property type="project" value="UniProtKB-KW"/>
</dbReference>
<feature type="region of interest" description="Disordered" evidence="6">
    <location>
        <begin position="297"/>
        <end position="367"/>
    </location>
</feature>
<organism evidence="8">
    <name type="scientific">Davidia involucrata</name>
    <name type="common">Dove tree</name>
    <dbReference type="NCBI Taxonomy" id="16924"/>
    <lineage>
        <taxon>Eukaryota</taxon>
        <taxon>Viridiplantae</taxon>
        <taxon>Streptophyta</taxon>
        <taxon>Embryophyta</taxon>
        <taxon>Tracheophyta</taxon>
        <taxon>Spermatophyta</taxon>
        <taxon>Magnoliopsida</taxon>
        <taxon>eudicotyledons</taxon>
        <taxon>Gunneridae</taxon>
        <taxon>Pentapetalae</taxon>
        <taxon>asterids</taxon>
        <taxon>Cornales</taxon>
        <taxon>Nyssaceae</taxon>
        <taxon>Davidia</taxon>
    </lineage>
</organism>
<keyword evidence="2" id="KW-0805">Transcription regulation</keyword>
<feature type="compositionally biased region" description="Basic and acidic residues" evidence="6">
    <location>
        <begin position="1"/>
        <end position="17"/>
    </location>
</feature>
<feature type="region of interest" description="Disordered" evidence="6">
    <location>
        <begin position="1"/>
        <end position="22"/>
    </location>
</feature>
<keyword evidence="3" id="KW-0238">DNA-binding</keyword>
<dbReference type="AlphaFoldDB" id="A0A5B6YND6"/>
<dbReference type="PROSITE" id="PS50982">
    <property type="entry name" value="MBD"/>
    <property type="match status" value="2"/>
</dbReference>
<name>A0A5B6YND6_DAVIN</name>
<dbReference type="PANTHER" id="PTHR34067">
    <property type="entry name" value="OS04G0193200 PROTEIN"/>
    <property type="match status" value="1"/>
</dbReference>
<accession>A0A5B6YND6</accession>
<dbReference type="SUPFAM" id="SSF54171">
    <property type="entry name" value="DNA-binding domain"/>
    <property type="match status" value="2"/>
</dbReference>
<feature type="domain" description="MBD" evidence="7">
    <location>
        <begin position="86"/>
        <end position="158"/>
    </location>
</feature>
<evidence type="ECO:0000256" key="4">
    <source>
        <dbReference type="ARBA" id="ARBA00023163"/>
    </source>
</evidence>
<dbReference type="PANTHER" id="PTHR34067:SF24">
    <property type="entry name" value="METHYL-CPG-BINDING DOMAIN-CONTAINING PROTEIN 13"/>
    <property type="match status" value="1"/>
</dbReference>
<feature type="region of interest" description="Disordered" evidence="6">
    <location>
        <begin position="529"/>
        <end position="550"/>
    </location>
</feature>
<comment type="subcellular location">
    <subcellularLocation>
        <location evidence="1">Nucleus</location>
    </subcellularLocation>
</comment>
<keyword evidence="4" id="KW-0804">Transcription</keyword>
<gene>
    <name evidence="8" type="ORF">Din_002576</name>
</gene>
<evidence type="ECO:0000256" key="1">
    <source>
        <dbReference type="ARBA" id="ARBA00004123"/>
    </source>
</evidence>
<dbReference type="InterPro" id="IPR016177">
    <property type="entry name" value="DNA-bd_dom_sf"/>
</dbReference>
<feature type="compositionally biased region" description="Basic and acidic residues" evidence="6">
    <location>
        <begin position="317"/>
        <end position="335"/>
    </location>
</feature>
<feature type="compositionally biased region" description="Polar residues" evidence="6">
    <location>
        <begin position="529"/>
        <end position="539"/>
    </location>
</feature>
<evidence type="ECO:0000259" key="7">
    <source>
        <dbReference type="PROSITE" id="PS50982"/>
    </source>
</evidence>
<evidence type="ECO:0000256" key="3">
    <source>
        <dbReference type="ARBA" id="ARBA00023125"/>
    </source>
</evidence>
<feature type="compositionally biased region" description="Basic and acidic residues" evidence="6">
    <location>
        <begin position="188"/>
        <end position="197"/>
    </location>
</feature>
<protein>
    <submittedName>
        <fullName evidence="8">Putative methyl-CpG-binding domain-containing protein 13 isoform X2</fullName>
    </submittedName>
</protein>
<sequence length="550" mass="60669">MITEKPQDSTEMEDQKSSADWLPAGWTTEVKVRKDGRQDKCYVDPSNGLKFYSKPEVSRYLKNIEINCSKFKEEKKCISKHSAVNFVVEKVVAEGLPPGWIKELRVRKQGYRIRRDLYYTDPVSGYVFRSMKDIRRYLKTGELGRLAIKPKDKGSSSMELEDDKISSLELVEAAKDEQNLESTCTGDCKPHSEHTSGREGAAASSVNLPEAKDLEQREGNGDATTSVSVSPHVIGTVTEKLPLRDGVKRHGNGKTRVRLNAKKVPDLPRRASKRLAGIEVDPALELKTSYPARRVAARRSAEAEASTAENFRNLATPEEHAGKVDTENKADEKKGCPLVSPQGDLSTPEEHAGQIETNNEADEKPGSPLDLPLRDSWMDPCIDFAVKTLTGVIPIGDENKADENPGSRGDMWKDPCFEFAIKTLTGATTIEDENKALEIPGSPLDSSFGDLWTDPCIEFAVKTLTGAIPVGDDLGVQNYLQQQCSPSETKGPNGMTLSTVGLDFCHTDLLCQQSEKPLFRQQELVLPQTGNVRSQNSGDGSLHQPVEREK</sequence>
<evidence type="ECO:0000256" key="5">
    <source>
        <dbReference type="ARBA" id="ARBA00023242"/>
    </source>
</evidence>
<reference evidence="8" key="1">
    <citation type="submission" date="2019-08" db="EMBL/GenBank/DDBJ databases">
        <title>Reference gene set and small RNA set construction with multiple tissues from Davidia involucrata Baill.</title>
        <authorList>
            <person name="Yang H."/>
            <person name="Zhou C."/>
            <person name="Li G."/>
            <person name="Wang J."/>
            <person name="Gao P."/>
            <person name="Wang M."/>
            <person name="Wang R."/>
            <person name="Zhao Y."/>
        </authorList>
    </citation>
    <scope>NUCLEOTIDE SEQUENCE</scope>
    <source>
        <tissue evidence="8">Mixed with DoveR01_LX</tissue>
    </source>
</reference>
<dbReference type="GO" id="GO:0005634">
    <property type="term" value="C:nucleus"/>
    <property type="evidence" value="ECO:0007669"/>
    <property type="project" value="UniProtKB-SubCell"/>
</dbReference>
<proteinExistence type="predicted"/>
<feature type="region of interest" description="Disordered" evidence="6">
    <location>
        <begin position="178"/>
        <end position="206"/>
    </location>
</feature>
<keyword evidence="5" id="KW-0539">Nucleus</keyword>
<dbReference type="Gene3D" id="3.30.890.10">
    <property type="entry name" value="Methyl-cpg-binding Protein 2, Chain A"/>
    <property type="match status" value="2"/>
</dbReference>
<dbReference type="InterPro" id="IPR001739">
    <property type="entry name" value="Methyl_CpG_DNA-bd"/>
</dbReference>
<evidence type="ECO:0000256" key="2">
    <source>
        <dbReference type="ARBA" id="ARBA00023015"/>
    </source>
</evidence>
<feature type="domain" description="MBD" evidence="7">
    <location>
        <begin position="12"/>
        <end position="76"/>
    </location>
</feature>
<dbReference type="EMBL" id="GHES01002576">
    <property type="protein sequence ID" value="MPA33135.1"/>
    <property type="molecule type" value="Transcribed_RNA"/>
</dbReference>
<dbReference type="InterPro" id="IPR038945">
    <property type="entry name" value="MBD13-like"/>
</dbReference>
<dbReference type="Pfam" id="PF01429">
    <property type="entry name" value="MBD"/>
    <property type="match status" value="2"/>
</dbReference>
<evidence type="ECO:0000313" key="8">
    <source>
        <dbReference type="EMBL" id="MPA33135.1"/>
    </source>
</evidence>
<evidence type="ECO:0000256" key="6">
    <source>
        <dbReference type="SAM" id="MobiDB-lite"/>
    </source>
</evidence>